<keyword evidence="1" id="KW-0812">Transmembrane</keyword>
<dbReference type="PANTHER" id="PTHR14859">
    <property type="entry name" value="CALCOFLUOR WHITE HYPERSENSITIVE PROTEIN PRECURSOR"/>
    <property type="match status" value="1"/>
</dbReference>
<evidence type="ECO:0000313" key="4">
    <source>
        <dbReference type="Proteomes" id="UP000199437"/>
    </source>
</evidence>
<feature type="domain" description="Endonuclease/exonuclease/phosphatase" evidence="2">
    <location>
        <begin position="96"/>
        <end position="299"/>
    </location>
</feature>
<name>A0A1I0QSV5_9BACT</name>
<dbReference type="OrthoDB" id="9796594at2"/>
<keyword evidence="4" id="KW-1185">Reference proteome</keyword>
<organism evidence="3 4">
    <name type="scientific">Roseivirga pacifica</name>
    <dbReference type="NCBI Taxonomy" id="1267423"/>
    <lineage>
        <taxon>Bacteria</taxon>
        <taxon>Pseudomonadati</taxon>
        <taxon>Bacteroidota</taxon>
        <taxon>Cytophagia</taxon>
        <taxon>Cytophagales</taxon>
        <taxon>Roseivirgaceae</taxon>
        <taxon>Roseivirga</taxon>
    </lineage>
</organism>
<keyword evidence="1" id="KW-0472">Membrane</keyword>
<dbReference type="InterPro" id="IPR036691">
    <property type="entry name" value="Endo/exonu/phosph_ase_sf"/>
</dbReference>
<feature type="transmembrane region" description="Helical" evidence="1">
    <location>
        <begin position="61"/>
        <end position="80"/>
    </location>
</feature>
<feature type="transmembrane region" description="Helical" evidence="1">
    <location>
        <begin position="38"/>
        <end position="56"/>
    </location>
</feature>
<protein>
    <submittedName>
        <fullName evidence="3">Uncharacterized conserved protein YafD, endonuclease/exonuclease/phosphatase (EEP) superfamily</fullName>
    </submittedName>
</protein>
<keyword evidence="3" id="KW-0255">Endonuclease</keyword>
<dbReference type="EMBL" id="FOIR01000002">
    <property type="protein sequence ID" value="SEW30503.1"/>
    <property type="molecule type" value="Genomic_DNA"/>
</dbReference>
<dbReference type="GO" id="GO:0016020">
    <property type="term" value="C:membrane"/>
    <property type="evidence" value="ECO:0007669"/>
    <property type="project" value="GOC"/>
</dbReference>
<dbReference type="GeneID" id="99987349"/>
<dbReference type="GO" id="GO:0004527">
    <property type="term" value="F:exonuclease activity"/>
    <property type="evidence" value="ECO:0007669"/>
    <property type="project" value="UniProtKB-KW"/>
</dbReference>
<evidence type="ECO:0000259" key="2">
    <source>
        <dbReference type="Pfam" id="PF03372"/>
    </source>
</evidence>
<dbReference type="GO" id="GO:0004519">
    <property type="term" value="F:endonuclease activity"/>
    <property type="evidence" value="ECO:0007669"/>
    <property type="project" value="UniProtKB-KW"/>
</dbReference>
<gene>
    <name evidence="3" type="ORF">SAMN05216290_2657</name>
</gene>
<keyword evidence="3" id="KW-0378">Hydrolase</keyword>
<dbReference type="Pfam" id="PF03372">
    <property type="entry name" value="Exo_endo_phos"/>
    <property type="match status" value="1"/>
</dbReference>
<dbReference type="InterPro" id="IPR051916">
    <property type="entry name" value="GPI-anchor_lipid_remodeler"/>
</dbReference>
<keyword evidence="3" id="KW-0540">Nuclease</keyword>
<dbReference type="AlphaFoldDB" id="A0A1I0QSV5"/>
<dbReference type="RefSeq" id="WP_090259051.1">
    <property type="nucleotide sequence ID" value="NZ_FOIR01000002.1"/>
</dbReference>
<feature type="transmembrane region" description="Helical" evidence="1">
    <location>
        <begin position="7"/>
        <end position="26"/>
    </location>
</feature>
<evidence type="ECO:0000256" key="1">
    <source>
        <dbReference type="SAM" id="Phobius"/>
    </source>
</evidence>
<proteinExistence type="predicted"/>
<evidence type="ECO:0000313" key="3">
    <source>
        <dbReference type="EMBL" id="SEW30503.1"/>
    </source>
</evidence>
<sequence>MKKAIPNLLFFIAVSVSLICLASYFAKWHWSLDLLSHFRFQYLVILSISTGLLIFLKRKKAILFTPIVLLLLIEILPFYFGGKKVVSTEDSVKLSSINLLSSNSAFSEVIAFVAATNPDILVLQEYNGKWHTALSSISSNYPYQLAIPQENNFGIAVFSKLPFSELKMVTMGSAQLPSIVGEFNLNGTKTTLIATHPLPPIGAEYANLRNNQLAAIAAFVQSNNHETILVGDLNTSSFSPHFKSLLKTTGLVDSRKGHGLQPTWPANITPLRVTLDHCLVSSRLLVKSRKIGERIGSDHLPIVVELGVN</sequence>
<dbReference type="InterPro" id="IPR005135">
    <property type="entry name" value="Endo/exonuclease/phosphatase"/>
</dbReference>
<dbReference type="Proteomes" id="UP000199437">
    <property type="component" value="Unassembled WGS sequence"/>
</dbReference>
<keyword evidence="1" id="KW-1133">Transmembrane helix</keyword>
<dbReference type="GO" id="GO:0006506">
    <property type="term" value="P:GPI anchor biosynthetic process"/>
    <property type="evidence" value="ECO:0007669"/>
    <property type="project" value="TreeGrafter"/>
</dbReference>
<dbReference type="PANTHER" id="PTHR14859:SF15">
    <property type="entry name" value="ENDONUCLEASE_EXONUCLEASE_PHOSPHATASE DOMAIN-CONTAINING PROTEIN"/>
    <property type="match status" value="1"/>
</dbReference>
<keyword evidence="3" id="KW-0269">Exonuclease</keyword>
<dbReference type="Gene3D" id="3.60.10.10">
    <property type="entry name" value="Endonuclease/exonuclease/phosphatase"/>
    <property type="match status" value="1"/>
</dbReference>
<dbReference type="SUPFAM" id="SSF56219">
    <property type="entry name" value="DNase I-like"/>
    <property type="match status" value="1"/>
</dbReference>
<reference evidence="4" key="1">
    <citation type="submission" date="2016-10" db="EMBL/GenBank/DDBJ databases">
        <authorList>
            <person name="Varghese N."/>
            <person name="Submissions S."/>
        </authorList>
    </citation>
    <scope>NUCLEOTIDE SEQUENCE [LARGE SCALE GENOMIC DNA]</scope>
    <source>
        <strain evidence="4">CGMCC 1.12402</strain>
    </source>
</reference>
<accession>A0A1I0QSV5</accession>